<reference evidence="2 3" key="1">
    <citation type="submission" date="2017-07" db="EMBL/GenBank/DDBJ databases">
        <title>Virgibacillus sp. LM2416.</title>
        <authorList>
            <person name="Tak E.J."/>
            <person name="Bae J.-W."/>
        </authorList>
    </citation>
    <scope>NUCLEOTIDE SEQUENCE [LARGE SCALE GENOMIC DNA]</scope>
    <source>
        <strain evidence="2 3">LM2416</strain>
    </source>
</reference>
<keyword evidence="1" id="KW-0472">Membrane</keyword>
<dbReference type="OrthoDB" id="2413078at2"/>
<feature type="transmembrane region" description="Helical" evidence="1">
    <location>
        <begin position="6"/>
        <end position="21"/>
    </location>
</feature>
<evidence type="ECO:0000313" key="3">
    <source>
        <dbReference type="Proteomes" id="UP000198312"/>
    </source>
</evidence>
<feature type="transmembrane region" description="Helical" evidence="1">
    <location>
        <begin position="26"/>
        <end position="44"/>
    </location>
</feature>
<evidence type="ECO:0000256" key="1">
    <source>
        <dbReference type="SAM" id="Phobius"/>
    </source>
</evidence>
<dbReference type="KEGG" id="vil:CFK37_17990"/>
<keyword evidence="1" id="KW-0812">Transmembrane</keyword>
<name>A0A220U7S4_9BACI</name>
<keyword evidence="3" id="KW-1185">Reference proteome</keyword>
<accession>A0A220U7S4</accession>
<protein>
    <submittedName>
        <fullName evidence="2">Uncharacterized protein</fullName>
    </submittedName>
</protein>
<dbReference type="Proteomes" id="UP000198312">
    <property type="component" value="Chromosome"/>
</dbReference>
<gene>
    <name evidence="2" type="ORF">CFK37_17990</name>
</gene>
<organism evidence="2 3">
    <name type="scientific">Virgibacillus phasianinus</name>
    <dbReference type="NCBI Taxonomy" id="2017483"/>
    <lineage>
        <taxon>Bacteria</taxon>
        <taxon>Bacillati</taxon>
        <taxon>Bacillota</taxon>
        <taxon>Bacilli</taxon>
        <taxon>Bacillales</taxon>
        <taxon>Bacillaceae</taxon>
        <taxon>Virgibacillus</taxon>
    </lineage>
</organism>
<dbReference type="EMBL" id="CP022315">
    <property type="protein sequence ID" value="ASK63911.1"/>
    <property type="molecule type" value="Genomic_DNA"/>
</dbReference>
<sequence>MEDFYKLVLGFFIVAVQYFLARRPNVYFGAILPVAFTIIMFGWVYNEVGDGEGFSFYTTLILGLAIFLGEWIQGREAIKDKRKKELEKMKSYDMK</sequence>
<dbReference type="RefSeq" id="WP_089063169.1">
    <property type="nucleotide sequence ID" value="NZ_CP022315.1"/>
</dbReference>
<dbReference type="AlphaFoldDB" id="A0A220U7S4"/>
<evidence type="ECO:0000313" key="2">
    <source>
        <dbReference type="EMBL" id="ASK63911.1"/>
    </source>
</evidence>
<feature type="transmembrane region" description="Helical" evidence="1">
    <location>
        <begin position="56"/>
        <end position="74"/>
    </location>
</feature>
<keyword evidence="1" id="KW-1133">Transmembrane helix</keyword>
<proteinExistence type="predicted"/>